<keyword evidence="1 8" id="KW-0813">Transport</keyword>
<feature type="transmembrane region" description="Helical" evidence="8">
    <location>
        <begin position="6"/>
        <end position="23"/>
    </location>
</feature>
<keyword evidence="10" id="KW-1185">Reference proteome</keyword>
<evidence type="ECO:0000256" key="8">
    <source>
        <dbReference type="HAMAP-Rule" id="MF_01521"/>
    </source>
</evidence>
<evidence type="ECO:0000256" key="1">
    <source>
        <dbReference type="ARBA" id="ARBA00022448"/>
    </source>
</evidence>
<evidence type="ECO:0000313" key="10">
    <source>
        <dbReference type="Proteomes" id="UP000250003"/>
    </source>
</evidence>
<dbReference type="AlphaFoldDB" id="A0A2Z4UA57"/>
<feature type="transmembrane region" description="Helical" evidence="8">
    <location>
        <begin position="35"/>
        <end position="56"/>
    </location>
</feature>
<dbReference type="InterPro" id="IPR003810">
    <property type="entry name" value="Mntp/YtaF"/>
</dbReference>
<feature type="transmembrane region" description="Helical" evidence="8">
    <location>
        <begin position="107"/>
        <end position="126"/>
    </location>
</feature>
<protein>
    <recommendedName>
        <fullName evidence="8">Putative manganese efflux pump MntP</fullName>
    </recommendedName>
</protein>
<reference evidence="10" key="1">
    <citation type="submission" date="2018-06" db="EMBL/GenBank/DDBJ databases">
        <title>Description of Blautia argi sp. nov., a new anaerobic isolated from dog feces.</title>
        <authorList>
            <person name="Chang Y.-H."/>
            <person name="Paek J."/>
            <person name="Shin Y."/>
        </authorList>
    </citation>
    <scope>NUCLEOTIDE SEQUENCE [LARGE SCALE GENOMIC DNA]</scope>
    <source>
        <strain evidence="10">KCTC 15426</strain>
    </source>
</reference>
<dbReference type="InterPro" id="IPR022929">
    <property type="entry name" value="Put_MntP"/>
</dbReference>
<keyword evidence="3 8" id="KW-0812">Transmembrane</keyword>
<feature type="transmembrane region" description="Helical" evidence="8">
    <location>
        <begin position="132"/>
        <end position="152"/>
    </location>
</feature>
<keyword evidence="7 8" id="KW-0464">Manganese</keyword>
<keyword evidence="5 8" id="KW-0406">Ion transport</keyword>
<comment type="subcellular location">
    <subcellularLocation>
        <location evidence="8">Cell membrane</location>
        <topology evidence="8">Multi-pass membrane protein</topology>
    </subcellularLocation>
</comment>
<dbReference type="EMBL" id="CP030280">
    <property type="protein sequence ID" value="AWY97754.1"/>
    <property type="molecule type" value="Genomic_DNA"/>
</dbReference>
<dbReference type="KEGG" id="blau:DQQ01_05875"/>
<name>A0A2Z4UA57_9FIRM</name>
<feature type="transmembrane region" description="Helical" evidence="8">
    <location>
        <begin position="68"/>
        <end position="86"/>
    </location>
</feature>
<dbReference type="Pfam" id="PF02659">
    <property type="entry name" value="Mntp"/>
    <property type="match status" value="1"/>
</dbReference>
<organism evidence="9 10">
    <name type="scientific">Blautia argi</name>
    <dbReference type="NCBI Taxonomy" id="1912897"/>
    <lineage>
        <taxon>Bacteria</taxon>
        <taxon>Bacillati</taxon>
        <taxon>Bacillota</taxon>
        <taxon>Clostridia</taxon>
        <taxon>Lachnospirales</taxon>
        <taxon>Lachnospiraceae</taxon>
        <taxon>Blautia</taxon>
    </lineage>
</organism>
<proteinExistence type="inferred from homology"/>
<evidence type="ECO:0000313" key="9">
    <source>
        <dbReference type="EMBL" id="AWY97754.1"/>
    </source>
</evidence>
<comment type="similarity">
    <text evidence="8">Belongs to the MntP (TC 9.B.29) family.</text>
</comment>
<dbReference type="PANTHER" id="PTHR35529:SF1">
    <property type="entry name" value="MANGANESE EFFLUX PUMP MNTP-RELATED"/>
    <property type="match status" value="1"/>
</dbReference>
<dbReference type="OrthoDB" id="9811590at2"/>
<sequence>MSLASVFFIGVGLSMDACAVSFAKGISLKKNIKKYALLLGLAFGIFQGAMPLFGWWVGTHFEALITSIDHWIAFLLLGFIGLNMIRESGEEKDEYTACTDTISGKEILLLAVATSIDALAVGISFAFLQVSILPAVCLIAVTTFLISVLAVFLGNRIGGKLGNYAEAVGGIILILIGLKILIEHLFG</sequence>
<accession>A0A2Z4UA57</accession>
<dbReference type="GO" id="GO:0005384">
    <property type="term" value="F:manganese ion transmembrane transporter activity"/>
    <property type="evidence" value="ECO:0007669"/>
    <property type="project" value="UniProtKB-UniRule"/>
</dbReference>
<evidence type="ECO:0000256" key="7">
    <source>
        <dbReference type="ARBA" id="ARBA00023211"/>
    </source>
</evidence>
<keyword evidence="6 8" id="KW-0472">Membrane</keyword>
<evidence type="ECO:0000256" key="2">
    <source>
        <dbReference type="ARBA" id="ARBA00022475"/>
    </source>
</evidence>
<keyword evidence="4 8" id="KW-1133">Transmembrane helix</keyword>
<dbReference type="Proteomes" id="UP000250003">
    <property type="component" value="Chromosome"/>
</dbReference>
<comment type="function">
    <text evidence="8">Probably functions as a manganese efflux pump.</text>
</comment>
<dbReference type="GO" id="GO:0005886">
    <property type="term" value="C:plasma membrane"/>
    <property type="evidence" value="ECO:0007669"/>
    <property type="project" value="UniProtKB-SubCell"/>
</dbReference>
<feature type="transmembrane region" description="Helical" evidence="8">
    <location>
        <begin position="164"/>
        <end position="182"/>
    </location>
</feature>
<dbReference type="PANTHER" id="PTHR35529">
    <property type="entry name" value="MANGANESE EFFLUX PUMP MNTP-RELATED"/>
    <property type="match status" value="1"/>
</dbReference>
<keyword evidence="2 8" id="KW-1003">Cell membrane</keyword>
<evidence type="ECO:0000256" key="6">
    <source>
        <dbReference type="ARBA" id="ARBA00023136"/>
    </source>
</evidence>
<evidence type="ECO:0000256" key="4">
    <source>
        <dbReference type="ARBA" id="ARBA00022989"/>
    </source>
</evidence>
<evidence type="ECO:0000256" key="5">
    <source>
        <dbReference type="ARBA" id="ARBA00023065"/>
    </source>
</evidence>
<gene>
    <name evidence="8" type="primary">mntP</name>
    <name evidence="9" type="ORF">DQQ01_05875</name>
</gene>
<evidence type="ECO:0000256" key="3">
    <source>
        <dbReference type="ARBA" id="ARBA00022692"/>
    </source>
</evidence>
<dbReference type="HAMAP" id="MF_01521">
    <property type="entry name" value="MntP_pump"/>
    <property type="match status" value="1"/>
</dbReference>
<dbReference type="RefSeq" id="WP_111919195.1">
    <property type="nucleotide sequence ID" value="NZ_CAUWHR010000001.1"/>
</dbReference>